<keyword evidence="2" id="KW-1133">Transmembrane helix</keyword>
<feature type="transmembrane region" description="Helical" evidence="2">
    <location>
        <begin position="250"/>
        <end position="272"/>
    </location>
</feature>
<feature type="region of interest" description="Disordered" evidence="1">
    <location>
        <begin position="47"/>
        <end position="86"/>
    </location>
</feature>
<feature type="compositionally biased region" description="Polar residues" evidence="1">
    <location>
        <begin position="1006"/>
        <end position="1026"/>
    </location>
</feature>
<feature type="compositionally biased region" description="Polar residues" evidence="1">
    <location>
        <begin position="1092"/>
        <end position="1102"/>
    </location>
</feature>
<feature type="transmembrane region" description="Helical" evidence="2">
    <location>
        <begin position="12"/>
        <end position="34"/>
    </location>
</feature>
<feature type="compositionally biased region" description="Polar residues" evidence="1">
    <location>
        <begin position="831"/>
        <end position="845"/>
    </location>
</feature>
<dbReference type="EMBL" id="KV700128">
    <property type="protein sequence ID" value="OCF32869.1"/>
    <property type="molecule type" value="Genomic_DNA"/>
</dbReference>
<feature type="compositionally biased region" description="Acidic residues" evidence="1">
    <location>
        <begin position="1028"/>
        <end position="1039"/>
    </location>
</feature>
<proteinExistence type="predicted"/>
<feature type="compositionally biased region" description="Basic and acidic residues" evidence="1">
    <location>
        <begin position="600"/>
        <end position="609"/>
    </location>
</feature>
<keyword evidence="2" id="KW-0812">Transmembrane</keyword>
<feature type="transmembrane region" description="Helical" evidence="2">
    <location>
        <begin position="225"/>
        <end position="243"/>
    </location>
</feature>
<evidence type="ECO:0000313" key="3">
    <source>
        <dbReference type="EMBL" id="OCF32869.1"/>
    </source>
</evidence>
<feature type="compositionally biased region" description="Basic and acidic residues" evidence="1">
    <location>
        <begin position="636"/>
        <end position="662"/>
    </location>
</feature>
<dbReference type="Proteomes" id="UP000092666">
    <property type="component" value="Unassembled WGS sequence"/>
</dbReference>
<feature type="compositionally biased region" description="Low complexity" evidence="1">
    <location>
        <begin position="1065"/>
        <end position="1085"/>
    </location>
</feature>
<feature type="region of interest" description="Disordered" evidence="1">
    <location>
        <begin position="982"/>
        <end position="1170"/>
    </location>
</feature>
<feature type="compositionally biased region" description="Basic residues" evidence="1">
    <location>
        <begin position="493"/>
        <end position="504"/>
    </location>
</feature>
<dbReference type="OrthoDB" id="2575563at2759"/>
<dbReference type="AlphaFoldDB" id="A0A1B9GP50"/>
<protein>
    <submittedName>
        <fullName evidence="3">Uncharacterized protein</fullName>
    </submittedName>
</protein>
<feature type="compositionally biased region" description="Polar residues" evidence="1">
    <location>
        <begin position="481"/>
        <end position="490"/>
    </location>
</feature>
<evidence type="ECO:0000256" key="2">
    <source>
        <dbReference type="SAM" id="Phobius"/>
    </source>
</evidence>
<feature type="compositionally biased region" description="Low complexity" evidence="1">
    <location>
        <begin position="670"/>
        <end position="688"/>
    </location>
</feature>
<keyword evidence="4" id="KW-1185">Reference proteome</keyword>
<feature type="compositionally biased region" description="Basic and acidic residues" evidence="1">
    <location>
        <begin position="756"/>
        <end position="776"/>
    </location>
</feature>
<dbReference type="STRING" id="1296120.A0A1B9GP50"/>
<gene>
    <name evidence="3" type="ORF">I316_05506</name>
</gene>
<feature type="transmembrane region" description="Helical" evidence="2">
    <location>
        <begin position="183"/>
        <end position="205"/>
    </location>
</feature>
<feature type="compositionally biased region" description="Acidic residues" evidence="1">
    <location>
        <begin position="1105"/>
        <end position="1115"/>
    </location>
</feature>
<accession>A0A1B9GP50</accession>
<organism evidence="3 4">
    <name type="scientific">Kwoniella heveanensis BCC8398</name>
    <dbReference type="NCBI Taxonomy" id="1296120"/>
    <lineage>
        <taxon>Eukaryota</taxon>
        <taxon>Fungi</taxon>
        <taxon>Dikarya</taxon>
        <taxon>Basidiomycota</taxon>
        <taxon>Agaricomycotina</taxon>
        <taxon>Tremellomycetes</taxon>
        <taxon>Tremellales</taxon>
        <taxon>Cryptococcaceae</taxon>
        <taxon>Kwoniella</taxon>
    </lineage>
</organism>
<keyword evidence="2" id="KW-0472">Membrane</keyword>
<feature type="compositionally biased region" description="Polar residues" evidence="1">
    <location>
        <begin position="47"/>
        <end position="84"/>
    </location>
</feature>
<feature type="compositionally biased region" description="Low complexity" evidence="1">
    <location>
        <begin position="134"/>
        <end position="153"/>
    </location>
</feature>
<evidence type="ECO:0000256" key="1">
    <source>
        <dbReference type="SAM" id="MobiDB-lite"/>
    </source>
</evidence>
<feature type="compositionally biased region" description="Basic residues" evidence="1">
    <location>
        <begin position="895"/>
        <end position="917"/>
    </location>
</feature>
<feature type="compositionally biased region" description="Low complexity" evidence="1">
    <location>
        <begin position="987"/>
        <end position="997"/>
    </location>
</feature>
<feature type="compositionally biased region" description="Low complexity" evidence="1">
    <location>
        <begin position="785"/>
        <end position="799"/>
    </location>
</feature>
<evidence type="ECO:0000313" key="4">
    <source>
        <dbReference type="Proteomes" id="UP000092666"/>
    </source>
</evidence>
<feature type="region of interest" description="Disordered" evidence="1">
    <location>
        <begin position="368"/>
        <end position="555"/>
    </location>
</feature>
<reference evidence="4" key="2">
    <citation type="submission" date="2013-12" db="EMBL/GenBank/DDBJ databases">
        <title>Evolution of pathogenesis and genome organization in the Tremellales.</title>
        <authorList>
            <person name="Cuomo C."/>
            <person name="Litvintseva A."/>
            <person name="Heitman J."/>
            <person name="Chen Y."/>
            <person name="Sun S."/>
            <person name="Springer D."/>
            <person name="Dromer F."/>
            <person name="Young S."/>
            <person name="Zeng Q."/>
            <person name="Chapman S."/>
            <person name="Gujja S."/>
            <person name="Saif S."/>
            <person name="Birren B."/>
        </authorList>
    </citation>
    <scope>NUCLEOTIDE SEQUENCE [LARGE SCALE GENOMIC DNA]</scope>
    <source>
        <strain evidence="4">BCC8398</strain>
    </source>
</reference>
<sequence length="1170" mass="125324">MRTPGIPWIGYNLLRLTAVIFICWAMAAQFIAIANDISVYSQTSVTRSGAQSNNSDTKDPSSSGVGGQPSTIIGAQAPSASTRNPYAAPTKTAAVVTTGVIATSDLSAPIGAVSPSFEDNALSPSTEEEDEGNVSGRARYSGVSSSSPSASRLSRFRKRDGETEEAGEANWGLSSIPRQMGGMLFTVLSRLVMGLTLALLLLGQIGWPEMFLYRWVPWLGPQSTPIWLGLVQSIIAIENLRLYASPVVLLPAWGLFAIGLVNILLGAILLYLGRNLRKSPPPPLFFNHSTRLLYFTPDPACYNQILRKISAPQRVMKNGEELELDRTGLPPSPDAKSIGLDGDDEHEHEHEAALDYDNAAAIFDDEEKTVQHEHGQAQRSIDNQPLPLPRAPAHTDVRQGGYPTFSGGGLTDPGRQVPTGYLGKGKDGRLIKFIREDGTETAEPAPPPHAGNGSAAQLNDPRPELGKSAKSAPPSAWATFKGTSADPTNSTKDKRKHQKERKVQKKDLPPRNQSRGQTLPLPKSQSRSTSAPAPTSTPRRTSHEQSIQDTIARDKSLMERAAAKLRSADSADTIALISQGKFPATATAAITTATGASPEDLSRGSEPKSSHGSSSSLSRARVPVPHVNGSRFGSLKRKDQDRNRDRELKDVLKANAGKEARRIQHGIDLPSAHHSPSESSYSGTETEPCSTRRTRATPWTNHHQGGQERHSSYSTISATEDLGPRFPLPPVRQGALDDLNEGDEQEQKSLSCNSSRTDKNIKTKIKTDRERSDKAVGMHGKVGEVPGLVSLSRSGSLRGPVPPKRTNSRKEKNTSDQPASDISAGRIEGIQRSTSKSEGPSSGEQLSKEDSILHRKEDTKNRSARPTLNLDRGTAIPSKSKKDSGPDVAHSPISKSKKTPKSPRTHKSAKSPTIVRHRLSLSSIAPAPSHTPSTAFSRSSSLFSRLPGSGADKSPNVHRKRATTINIHTAIDTAGKLRPSLATGLGRSASTRSMRTARGVRFDLSPSPTATSIQAGDSGSRWSSQAEELTEWEEAEEDEFQPKSNSNLGIRIPGTNIHLPFSLPSTPRSATPTATATGAAASSASRSKKTDSVNTFDSTLSSPEFDLDSDFDPSETEPPSNGPLHRGTAGPTRVAAAVGVGVQQPKVEDRKTRSVNVLGGGYLDGGKEHI</sequence>
<feature type="compositionally biased region" description="Low complexity" evidence="1">
    <location>
        <begin position="1126"/>
        <end position="1145"/>
    </location>
</feature>
<feature type="compositionally biased region" description="Low complexity" evidence="1">
    <location>
        <begin position="526"/>
        <end position="539"/>
    </location>
</feature>
<feature type="region of interest" description="Disordered" evidence="1">
    <location>
        <begin position="590"/>
        <end position="917"/>
    </location>
</feature>
<feature type="region of interest" description="Disordered" evidence="1">
    <location>
        <begin position="117"/>
        <end position="168"/>
    </location>
</feature>
<feature type="compositionally biased region" description="Basic and acidic residues" evidence="1">
    <location>
        <begin position="846"/>
        <end position="861"/>
    </location>
</feature>
<feature type="region of interest" description="Disordered" evidence="1">
    <location>
        <begin position="321"/>
        <end position="350"/>
    </location>
</feature>
<feature type="compositionally biased region" description="Basic and acidic residues" evidence="1">
    <location>
        <begin position="424"/>
        <end position="438"/>
    </location>
</feature>
<name>A0A1B9GP50_9TREE</name>
<reference evidence="3 4" key="1">
    <citation type="submission" date="2013-07" db="EMBL/GenBank/DDBJ databases">
        <title>The Genome Sequence of Cryptococcus heveanensis BCC8398.</title>
        <authorList>
            <consortium name="The Broad Institute Genome Sequencing Platform"/>
            <person name="Cuomo C."/>
            <person name="Litvintseva A."/>
            <person name="Chen Y."/>
            <person name="Heitman J."/>
            <person name="Sun S."/>
            <person name="Springer D."/>
            <person name="Dromer F."/>
            <person name="Young S.K."/>
            <person name="Zeng Q."/>
            <person name="Gargeya S."/>
            <person name="Fitzgerald M."/>
            <person name="Abouelleil A."/>
            <person name="Alvarado L."/>
            <person name="Berlin A.M."/>
            <person name="Chapman S.B."/>
            <person name="Dewar J."/>
            <person name="Goldberg J."/>
            <person name="Griggs A."/>
            <person name="Gujja S."/>
            <person name="Hansen M."/>
            <person name="Howarth C."/>
            <person name="Imamovic A."/>
            <person name="Larimer J."/>
            <person name="McCowan C."/>
            <person name="Murphy C."/>
            <person name="Pearson M."/>
            <person name="Priest M."/>
            <person name="Roberts A."/>
            <person name="Saif S."/>
            <person name="Shea T."/>
            <person name="Sykes S."/>
            <person name="Wortman J."/>
            <person name="Nusbaum C."/>
            <person name="Birren B."/>
        </authorList>
    </citation>
    <scope>NUCLEOTIDE SEQUENCE [LARGE SCALE GENOMIC DNA]</scope>
    <source>
        <strain evidence="3 4">BCC8398</strain>
    </source>
</reference>